<accession>A0A5D5AMM7</accession>
<dbReference type="PROSITE" id="PS50966">
    <property type="entry name" value="ZF_SWIM"/>
    <property type="match status" value="1"/>
</dbReference>
<dbReference type="Pfam" id="PF04434">
    <property type="entry name" value="SWIM"/>
    <property type="match status" value="1"/>
</dbReference>
<feature type="compositionally biased region" description="Basic and acidic residues" evidence="2">
    <location>
        <begin position="170"/>
        <end position="182"/>
    </location>
</feature>
<keyword evidence="1" id="KW-0862">Zinc</keyword>
<proteinExistence type="predicted"/>
<feature type="domain" description="SWIM-type" evidence="3">
    <location>
        <begin position="390"/>
        <end position="426"/>
    </location>
</feature>
<keyword evidence="5" id="KW-1185">Reference proteome</keyword>
<dbReference type="Proteomes" id="UP000324104">
    <property type="component" value="Unassembled WGS sequence"/>
</dbReference>
<dbReference type="InterPro" id="IPR007527">
    <property type="entry name" value="Znf_SWIM"/>
</dbReference>
<dbReference type="AlphaFoldDB" id="A0A5D5AMM7"/>
<evidence type="ECO:0000256" key="2">
    <source>
        <dbReference type="SAM" id="MobiDB-lite"/>
    </source>
</evidence>
<reference evidence="4 5" key="1">
    <citation type="submission" date="2019-08" db="EMBL/GenBank/DDBJ databases">
        <title>Archaea genome.</title>
        <authorList>
            <person name="Kajale S."/>
            <person name="Shouche Y."/>
            <person name="Deshpande N."/>
            <person name="Sharma A."/>
        </authorList>
    </citation>
    <scope>NUCLEOTIDE SEQUENCE [LARGE SCALE GENOMIC DNA]</scope>
    <source>
        <strain evidence="4 5">ESP3B_9</strain>
    </source>
</reference>
<dbReference type="RefSeq" id="WP_149082482.1">
    <property type="nucleotide sequence ID" value="NZ_VTAW01000025.1"/>
</dbReference>
<keyword evidence="1" id="KW-0863">Zinc-finger</keyword>
<evidence type="ECO:0000313" key="5">
    <source>
        <dbReference type="Proteomes" id="UP000324104"/>
    </source>
</evidence>
<comment type="caution">
    <text evidence="4">The sequence shown here is derived from an EMBL/GenBank/DDBJ whole genome shotgun (WGS) entry which is preliminary data.</text>
</comment>
<dbReference type="EMBL" id="VTAW01000025">
    <property type="protein sequence ID" value="TYT60972.1"/>
    <property type="molecule type" value="Genomic_DNA"/>
</dbReference>
<protein>
    <recommendedName>
        <fullName evidence="3">SWIM-type domain-containing protein</fullName>
    </recommendedName>
</protein>
<feature type="region of interest" description="Disordered" evidence="2">
    <location>
        <begin position="44"/>
        <end position="73"/>
    </location>
</feature>
<evidence type="ECO:0000313" key="4">
    <source>
        <dbReference type="EMBL" id="TYT60972.1"/>
    </source>
</evidence>
<sequence>MPTFARTGSGKWHVVGPDGCRYGKRFADDTAPDETVTATDIVAYEPPETPDDGRSGSVSVSLSMGGSSFPRGRTDDQRLVLPALIEDGDAGLCGSCRSVLDRHQRRRSRIIAGLKLVTTRRDVDWDRADHDSRRSCDWCRSHESTTYRGLGARVCPACRRLFETPLGEPADDRAPETDRLPETPDQPITPIVFGTTLPEYDPTDLVGSNRPLIKYREKHKYADLVFELERTGHGFAAAGIEAFGDIRADYAERVADDGTHQTDVAIDVGRTPRTVTLEGIRPDDRVDVIERCWEVASDPAYWVPLGWPQQGYIHRRGTDPEIPGDDPVVAEFPRLDTREPSSSVDTDALRSITEPGRYDRGRSYYERGAVTDLEHVDDVVQATVQGSRPYDVRVTLSDGRYVEGRCSCPDDAVPCKHIVATVLASGDIETAGGDQSLEDVLASASARELRALLQTLADEDVAVRKRIYDELAC</sequence>
<dbReference type="GO" id="GO:0008270">
    <property type="term" value="F:zinc ion binding"/>
    <property type="evidence" value="ECO:0007669"/>
    <property type="project" value="UniProtKB-KW"/>
</dbReference>
<gene>
    <name evidence="4" type="ORF">FYC77_15880</name>
</gene>
<feature type="compositionally biased region" description="Low complexity" evidence="2">
    <location>
        <begin position="55"/>
        <end position="68"/>
    </location>
</feature>
<evidence type="ECO:0000259" key="3">
    <source>
        <dbReference type="PROSITE" id="PS50966"/>
    </source>
</evidence>
<name>A0A5D5AMM7_9EURY</name>
<feature type="region of interest" description="Disordered" evidence="2">
    <location>
        <begin position="166"/>
        <end position="189"/>
    </location>
</feature>
<organism evidence="4 5">
    <name type="scientific">Natrialba swarupiae</name>
    <dbReference type="NCBI Taxonomy" id="2448032"/>
    <lineage>
        <taxon>Archaea</taxon>
        <taxon>Methanobacteriati</taxon>
        <taxon>Methanobacteriota</taxon>
        <taxon>Stenosarchaea group</taxon>
        <taxon>Halobacteria</taxon>
        <taxon>Halobacteriales</taxon>
        <taxon>Natrialbaceae</taxon>
        <taxon>Natrialba</taxon>
    </lineage>
</organism>
<keyword evidence="1" id="KW-0479">Metal-binding</keyword>
<evidence type="ECO:0000256" key="1">
    <source>
        <dbReference type="PROSITE-ProRule" id="PRU00325"/>
    </source>
</evidence>